<dbReference type="GO" id="GO:0004674">
    <property type="term" value="F:protein serine/threonine kinase activity"/>
    <property type="evidence" value="ECO:0007669"/>
    <property type="project" value="UniProtKB-KW"/>
</dbReference>
<dbReference type="eggNOG" id="KOG0032">
    <property type="taxonomic scope" value="Eukaryota"/>
</dbReference>
<evidence type="ECO:0000256" key="9">
    <source>
        <dbReference type="ARBA" id="ARBA00022927"/>
    </source>
</evidence>
<evidence type="ECO:0000256" key="11">
    <source>
        <dbReference type="ARBA" id="ARBA00030237"/>
    </source>
</evidence>
<evidence type="ECO:0000256" key="13">
    <source>
        <dbReference type="ARBA" id="ARBA00048679"/>
    </source>
</evidence>
<dbReference type="Proteomes" id="UP000008181">
    <property type="component" value="Chromosome 2"/>
</dbReference>
<dbReference type="GO" id="GO:0015031">
    <property type="term" value="P:protein transport"/>
    <property type="evidence" value="ECO:0007669"/>
    <property type="project" value="UniProtKB-KW"/>
</dbReference>
<reference evidence="16 17" key="1">
    <citation type="journal article" date="2011" name="Nat. Biotechnol.">
        <title>Comparative genomic analysis of the thermophilic biomass-degrading fungi Myceliophthora thermophila and Thielavia terrestris.</title>
        <authorList>
            <person name="Berka R.M."/>
            <person name="Grigoriev I.V."/>
            <person name="Otillar R."/>
            <person name="Salamov A."/>
            <person name="Grimwood J."/>
            <person name="Reid I."/>
            <person name="Ishmael N."/>
            <person name="John T."/>
            <person name="Darmond C."/>
            <person name="Moisan M.-C."/>
            <person name="Henrissat B."/>
            <person name="Coutinho P.M."/>
            <person name="Lombard V."/>
            <person name="Natvig D.O."/>
            <person name="Lindquist E."/>
            <person name="Schmutz J."/>
            <person name="Lucas S."/>
            <person name="Harris P."/>
            <person name="Powlowski J."/>
            <person name="Bellemare A."/>
            <person name="Taylor D."/>
            <person name="Butler G."/>
            <person name="de Vries R.P."/>
            <person name="Allijn I.E."/>
            <person name="van den Brink J."/>
            <person name="Ushinsky S."/>
            <person name="Storms R."/>
            <person name="Powell A.J."/>
            <person name="Paulsen I.T."/>
            <person name="Elbourne L.D.H."/>
            <person name="Baker S.E."/>
            <person name="Magnuson J."/>
            <person name="LaBoissiere S."/>
            <person name="Clutterbuck A.J."/>
            <person name="Martinez D."/>
            <person name="Wogulis M."/>
            <person name="de Leon A.L."/>
            <person name="Rey M.W."/>
            <person name="Tsang A."/>
        </authorList>
    </citation>
    <scope>NUCLEOTIDE SEQUENCE [LARGE SCALE GENOMIC DNA]</scope>
    <source>
        <strain evidence="17">ATCC 38088 / NRRL 8126</strain>
    </source>
</reference>
<dbReference type="Pfam" id="PF00069">
    <property type="entry name" value="Pkinase"/>
    <property type="match status" value="1"/>
</dbReference>
<dbReference type="GO" id="GO:0005776">
    <property type="term" value="C:autophagosome"/>
    <property type="evidence" value="ECO:0007669"/>
    <property type="project" value="TreeGrafter"/>
</dbReference>
<dbReference type="GO" id="GO:0034045">
    <property type="term" value="C:phagophore assembly site membrane"/>
    <property type="evidence" value="ECO:0007669"/>
    <property type="project" value="UniProtKB-SubCell"/>
</dbReference>
<evidence type="ECO:0000256" key="5">
    <source>
        <dbReference type="ARBA" id="ARBA00022679"/>
    </source>
</evidence>
<dbReference type="KEGG" id="ttt:THITE_2046735"/>
<feature type="domain" description="Protein kinase" evidence="15">
    <location>
        <begin position="226"/>
        <end position="419"/>
    </location>
</feature>
<dbReference type="PANTHER" id="PTHR24348">
    <property type="entry name" value="SERINE/THREONINE-PROTEIN KINASE UNC-51-RELATED"/>
    <property type="match status" value="1"/>
</dbReference>
<evidence type="ECO:0000256" key="3">
    <source>
        <dbReference type="ARBA" id="ARBA00022448"/>
    </source>
</evidence>
<dbReference type="InterPro" id="IPR000719">
    <property type="entry name" value="Prot_kinase_dom"/>
</dbReference>
<accession>G2R421</accession>
<evidence type="ECO:0000256" key="7">
    <source>
        <dbReference type="ARBA" id="ARBA00022777"/>
    </source>
</evidence>
<dbReference type="SUPFAM" id="SSF56112">
    <property type="entry name" value="Protein kinase-like (PK-like)"/>
    <property type="match status" value="1"/>
</dbReference>
<keyword evidence="6" id="KW-0547">Nucleotide-binding</keyword>
<dbReference type="InterPro" id="IPR008271">
    <property type="entry name" value="Ser/Thr_kinase_AS"/>
</dbReference>
<protein>
    <recommendedName>
        <fullName evidence="2">non-specific serine/threonine protein kinase</fullName>
        <ecNumber evidence="2">2.7.11.1</ecNumber>
    </recommendedName>
    <alternativeName>
        <fullName evidence="11">Autophagy-related protein 1</fullName>
    </alternativeName>
</protein>
<dbReference type="STRING" id="578455.G2R421"/>
<dbReference type="RefSeq" id="XP_003651499.1">
    <property type="nucleotide sequence ID" value="XM_003651451.1"/>
</dbReference>
<keyword evidence="8" id="KW-0067">ATP-binding</keyword>
<keyword evidence="9" id="KW-0653">Protein transport</keyword>
<dbReference type="HOGENOM" id="CLU_017167_2_0_1"/>
<dbReference type="GO" id="GO:0000045">
    <property type="term" value="P:autophagosome assembly"/>
    <property type="evidence" value="ECO:0007669"/>
    <property type="project" value="TreeGrafter"/>
</dbReference>
<dbReference type="SMART" id="SM00220">
    <property type="entry name" value="S_TKc"/>
    <property type="match status" value="1"/>
</dbReference>
<evidence type="ECO:0000256" key="8">
    <source>
        <dbReference type="ARBA" id="ARBA00022840"/>
    </source>
</evidence>
<keyword evidence="7" id="KW-0418">Kinase</keyword>
<evidence type="ECO:0000259" key="15">
    <source>
        <dbReference type="PROSITE" id="PS50011"/>
    </source>
</evidence>
<evidence type="ECO:0000256" key="14">
    <source>
        <dbReference type="SAM" id="MobiDB-lite"/>
    </source>
</evidence>
<dbReference type="EC" id="2.7.11.1" evidence="2"/>
<dbReference type="PANTHER" id="PTHR24348:SF22">
    <property type="entry name" value="NON-SPECIFIC SERINE_THREONINE PROTEIN KINASE"/>
    <property type="match status" value="1"/>
</dbReference>
<evidence type="ECO:0000256" key="12">
    <source>
        <dbReference type="ARBA" id="ARBA00047899"/>
    </source>
</evidence>
<name>G2R421_THETT</name>
<evidence type="ECO:0000256" key="2">
    <source>
        <dbReference type="ARBA" id="ARBA00012513"/>
    </source>
</evidence>
<dbReference type="GO" id="GO:0010506">
    <property type="term" value="P:regulation of autophagy"/>
    <property type="evidence" value="ECO:0007669"/>
    <property type="project" value="InterPro"/>
</dbReference>
<evidence type="ECO:0000256" key="1">
    <source>
        <dbReference type="ARBA" id="ARBA00004623"/>
    </source>
</evidence>
<dbReference type="InterPro" id="IPR011009">
    <property type="entry name" value="Kinase-like_dom_sf"/>
</dbReference>
<keyword evidence="3" id="KW-0813">Transport</keyword>
<dbReference type="AlphaFoldDB" id="G2R421"/>
<evidence type="ECO:0000313" key="16">
    <source>
        <dbReference type="EMBL" id="AEO65163.1"/>
    </source>
</evidence>
<dbReference type="PROSITE" id="PS00108">
    <property type="entry name" value="PROTEIN_KINASE_ST"/>
    <property type="match status" value="1"/>
</dbReference>
<dbReference type="CDD" id="cd00060">
    <property type="entry name" value="FHA"/>
    <property type="match status" value="1"/>
</dbReference>
<dbReference type="GO" id="GO:0005829">
    <property type="term" value="C:cytosol"/>
    <property type="evidence" value="ECO:0007669"/>
    <property type="project" value="TreeGrafter"/>
</dbReference>
<comment type="catalytic activity">
    <reaction evidence="12">
        <text>L-threonyl-[protein] + ATP = O-phospho-L-threonyl-[protein] + ADP + H(+)</text>
        <dbReference type="Rhea" id="RHEA:46608"/>
        <dbReference type="Rhea" id="RHEA-COMP:11060"/>
        <dbReference type="Rhea" id="RHEA-COMP:11605"/>
        <dbReference type="ChEBI" id="CHEBI:15378"/>
        <dbReference type="ChEBI" id="CHEBI:30013"/>
        <dbReference type="ChEBI" id="CHEBI:30616"/>
        <dbReference type="ChEBI" id="CHEBI:61977"/>
        <dbReference type="ChEBI" id="CHEBI:456216"/>
        <dbReference type="EC" id="2.7.11.1"/>
    </reaction>
</comment>
<keyword evidence="10" id="KW-0072">Autophagy</keyword>
<gene>
    <name evidence="16" type="ORF">THITE_2046735</name>
</gene>
<evidence type="ECO:0000256" key="4">
    <source>
        <dbReference type="ARBA" id="ARBA00022527"/>
    </source>
</evidence>
<feature type="non-terminal residue" evidence="16">
    <location>
        <position position="419"/>
    </location>
</feature>
<comment type="catalytic activity">
    <reaction evidence="13">
        <text>L-seryl-[protein] + ATP = O-phospho-L-seryl-[protein] + ADP + H(+)</text>
        <dbReference type="Rhea" id="RHEA:17989"/>
        <dbReference type="Rhea" id="RHEA-COMP:9863"/>
        <dbReference type="Rhea" id="RHEA-COMP:11604"/>
        <dbReference type="ChEBI" id="CHEBI:15378"/>
        <dbReference type="ChEBI" id="CHEBI:29999"/>
        <dbReference type="ChEBI" id="CHEBI:30616"/>
        <dbReference type="ChEBI" id="CHEBI:83421"/>
        <dbReference type="ChEBI" id="CHEBI:456216"/>
        <dbReference type="EC" id="2.7.11.1"/>
    </reaction>
</comment>
<dbReference type="Gene3D" id="1.10.510.10">
    <property type="entry name" value="Transferase(Phosphotransferase) domain 1"/>
    <property type="match status" value="1"/>
</dbReference>
<feature type="compositionally biased region" description="Low complexity" evidence="14">
    <location>
        <begin position="45"/>
        <end position="54"/>
    </location>
</feature>
<dbReference type="InterPro" id="IPR045269">
    <property type="entry name" value="Atg1-like"/>
</dbReference>
<evidence type="ECO:0000256" key="6">
    <source>
        <dbReference type="ARBA" id="ARBA00022741"/>
    </source>
</evidence>
<dbReference type="PROSITE" id="PS50011">
    <property type="entry name" value="PROTEIN_KINASE_DOM"/>
    <property type="match status" value="1"/>
</dbReference>
<sequence length="419" mass="47025">MLKDRSRPSSPAPWNGPDTSDDAYNDGYDDHSRDDSDCDQESDDGTNNGANNDAYSPCLQLRFDHSRKNEEGFVLGTSRNCDIVLPKRNTLAGLAPRQCVITFDVHGRLILRDLQPRKLNNSGGTAVTYKDQGGQRRRSFTWILSGHRFTAANVPIRIHLHDNLSFRVVVCQHDISSVWYQQNVALFRSRFASSVNSVSLGGLGLKSLDSTAAPSGAQTPGTDAILLKDRELGRGAQAVVARVWDASTAIEYATKEPLRQHFHERLKREIRLLRHINHDCVVRCIPELSMMEPVPRLVLEYIPLGSLEDQDEENQISIHETFEVLRQGLSALRHLHERETPIVHRDIKPSNILVQSRTPVIHIKLSDFGFSGENEDYLKTCCGTPLYTAPEVFRGEPYNAAVDIWSLGVVVFQYAYGLP</sequence>
<proteinExistence type="predicted"/>
<comment type="subcellular location">
    <subcellularLocation>
        <location evidence="1">Preautophagosomal structure membrane</location>
        <topology evidence="1">Peripheral membrane protein</topology>
    </subcellularLocation>
</comment>
<keyword evidence="4" id="KW-0723">Serine/threonine-protein kinase</keyword>
<dbReference type="GeneID" id="11517845"/>
<evidence type="ECO:0000313" key="17">
    <source>
        <dbReference type="Proteomes" id="UP000008181"/>
    </source>
</evidence>
<dbReference type="EMBL" id="CP003010">
    <property type="protein sequence ID" value="AEO65163.1"/>
    <property type="molecule type" value="Genomic_DNA"/>
</dbReference>
<feature type="region of interest" description="Disordered" evidence="14">
    <location>
        <begin position="1"/>
        <end position="54"/>
    </location>
</feature>
<keyword evidence="5" id="KW-0808">Transferase</keyword>
<dbReference type="OrthoDB" id="4589259at2759"/>
<organism evidence="16 17">
    <name type="scientific">Thermothielavioides terrestris (strain ATCC 38088 / NRRL 8126)</name>
    <name type="common">Thielavia terrestris</name>
    <dbReference type="NCBI Taxonomy" id="578455"/>
    <lineage>
        <taxon>Eukaryota</taxon>
        <taxon>Fungi</taxon>
        <taxon>Dikarya</taxon>
        <taxon>Ascomycota</taxon>
        <taxon>Pezizomycotina</taxon>
        <taxon>Sordariomycetes</taxon>
        <taxon>Sordariomycetidae</taxon>
        <taxon>Sordariales</taxon>
        <taxon>Chaetomiaceae</taxon>
        <taxon>Thermothielavioides</taxon>
        <taxon>Thermothielavioides terrestris</taxon>
    </lineage>
</organism>
<keyword evidence="17" id="KW-1185">Reference proteome</keyword>
<dbReference type="GO" id="GO:0005524">
    <property type="term" value="F:ATP binding"/>
    <property type="evidence" value="ECO:0007669"/>
    <property type="project" value="UniProtKB-KW"/>
</dbReference>
<evidence type="ECO:0000256" key="10">
    <source>
        <dbReference type="ARBA" id="ARBA00023006"/>
    </source>
</evidence>